<organism evidence="1 2">
    <name type="scientific">Sphingomonas qomolangmaensis</name>
    <dbReference type="NCBI Taxonomy" id="2918765"/>
    <lineage>
        <taxon>Bacteria</taxon>
        <taxon>Pseudomonadati</taxon>
        <taxon>Pseudomonadota</taxon>
        <taxon>Alphaproteobacteria</taxon>
        <taxon>Sphingomonadales</taxon>
        <taxon>Sphingomonadaceae</taxon>
        <taxon>Sphingomonas</taxon>
    </lineage>
</organism>
<evidence type="ECO:0000313" key="1">
    <source>
        <dbReference type="EMBL" id="UUL84055.1"/>
    </source>
</evidence>
<dbReference type="Proteomes" id="UP001058533">
    <property type="component" value="Chromosome"/>
</dbReference>
<accession>A0ABY5LAS7</accession>
<protein>
    <submittedName>
        <fullName evidence="1">Uncharacterized protein</fullName>
    </submittedName>
</protein>
<keyword evidence="2" id="KW-1185">Reference proteome</keyword>
<evidence type="ECO:0000313" key="2">
    <source>
        <dbReference type="Proteomes" id="UP001058533"/>
    </source>
</evidence>
<dbReference type="EMBL" id="CP101740">
    <property type="protein sequence ID" value="UUL84055.1"/>
    <property type="molecule type" value="Genomic_DNA"/>
</dbReference>
<reference evidence="1" key="1">
    <citation type="submission" date="2022-07" db="EMBL/GenBank/DDBJ databases">
        <title>Sphingomonas sp. nov., a novel bacterium isolated from the north slope of the Mount Everest.</title>
        <authorList>
            <person name="Cui X."/>
            <person name="Liu Y."/>
        </authorList>
    </citation>
    <scope>NUCLEOTIDE SEQUENCE</scope>
    <source>
        <strain evidence="1">S5-59</strain>
    </source>
</reference>
<gene>
    <name evidence="1" type="ORF">NMP03_07685</name>
</gene>
<proteinExistence type="predicted"/>
<name>A0ABY5LAS7_9SPHN</name>
<sequence length="132" mass="14307">MSPILSALALFVGDGHGPTIVIENSSARALTLIAAEIPSHYAPLPQTPLLPTASIRTASRRGKIFVPHDHSKTEAVRIHYADDIGNGCVFHVATADHSASWKKLKPRAERRGNAVCEARTGRTITDFVYVVR</sequence>
<dbReference type="RefSeq" id="WP_256507890.1">
    <property type="nucleotide sequence ID" value="NZ_CP101740.1"/>
</dbReference>